<comment type="caution">
    <text evidence="1">The sequence shown here is derived from an EMBL/GenBank/DDBJ whole genome shotgun (WGS) entry which is preliminary data.</text>
</comment>
<gene>
    <name evidence="1" type="ORF">A2T98_14060</name>
</gene>
<dbReference type="InterPro" id="IPR038475">
    <property type="entry name" value="RecG_C_sf"/>
</dbReference>
<evidence type="ECO:0000313" key="1">
    <source>
        <dbReference type="EMBL" id="KZL49195.1"/>
    </source>
</evidence>
<name>A0A161VQ85_NODSP</name>
<dbReference type="Pfam" id="PF13749">
    <property type="entry name" value="HATPase_c_4"/>
    <property type="match status" value="1"/>
</dbReference>
<sequence length="170" mass="19177">MVATNSFQSIVAKDIHIRIFDNRIEVESPGILPDHITTKNILNEQFSRNGNLVRIIHKFPKAPNKDIGEGLDTAFQSMKKLTLKPPVIEQYENSVLVIIPHEPLDSPAEIIMAYLAEEKGRSINNSKARRVCSITSERKMRTILKELVNKALIEPVPESKGSAFAYRKKS</sequence>
<dbReference type="PANTHER" id="PTHR30595">
    <property type="entry name" value="GLPR-RELATED TRANSCRIPTIONAL REPRESSOR"/>
    <property type="match status" value="1"/>
</dbReference>
<organism evidence="1 2">
    <name type="scientific">Nodularia spumigena CENA596</name>
    <dbReference type="NCBI Taxonomy" id="1819295"/>
    <lineage>
        <taxon>Bacteria</taxon>
        <taxon>Bacillati</taxon>
        <taxon>Cyanobacteriota</taxon>
        <taxon>Cyanophyceae</taxon>
        <taxon>Nostocales</taxon>
        <taxon>Nodulariaceae</taxon>
        <taxon>Nodularia</taxon>
    </lineage>
</organism>
<accession>A0A161VQ85</accession>
<dbReference type="Gene3D" id="3.30.565.60">
    <property type="match status" value="1"/>
</dbReference>
<dbReference type="PANTHER" id="PTHR30595:SF6">
    <property type="entry name" value="SCHLAFEN ALBA-2 DOMAIN-CONTAINING PROTEIN"/>
    <property type="match status" value="1"/>
</dbReference>
<evidence type="ECO:0000313" key="2">
    <source>
        <dbReference type="Proteomes" id="UP000076555"/>
    </source>
</evidence>
<protein>
    <submittedName>
        <fullName evidence="1">Uncharacterized protein</fullName>
    </submittedName>
</protein>
<reference evidence="1 2" key="1">
    <citation type="submission" date="2016-04" db="EMBL/GenBank/DDBJ databases">
        <title>Draft Genome Assembly of the Bloom-forming Cyanobacterium Nodularia spumigena Strain CENA596 in Shrimp Production Ponds.</title>
        <authorList>
            <person name="Popin R.V."/>
            <person name="Rigonato J."/>
            <person name="Abreu V.A."/>
            <person name="Andreote A.P."/>
            <person name="Silveira S.B."/>
            <person name="Odebrecht C."/>
            <person name="Fiore M.F."/>
        </authorList>
    </citation>
    <scope>NUCLEOTIDE SEQUENCE [LARGE SCALE GENOMIC DNA]</scope>
    <source>
        <strain evidence="1 2">CENA596</strain>
    </source>
</reference>
<proteinExistence type="predicted"/>
<dbReference type="EMBL" id="LWAJ01000191">
    <property type="protein sequence ID" value="KZL49195.1"/>
    <property type="molecule type" value="Genomic_DNA"/>
</dbReference>
<dbReference type="AlphaFoldDB" id="A0A161VQ85"/>
<dbReference type="Proteomes" id="UP000076555">
    <property type="component" value="Unassembled WGS sequence"/>
</dbReference>